<accession>A0AA36N9X7</accession>
<keyword evidence="5" id="KW-0808">Transferase</keyword>
<dbReference type="Pfam" id="PF25036">
    <property type="entry name" value="VPS13_VAB"/>
    <property type="match status" value="1"/>
</dbReference>
<evidence type="ECO:0000256" key="3">
    <source>
        <dbReference type="ARBA" id="ARBA00012418"/>
    </source>
</evidence>
<evidence type="ECO:0000256" key="10">
    <source>
        <dbReference type="SAM" id="MobiDB-lite"/>
    </source>
</evidence>
<dbReference type="PROSITE" id="PS50222">
    <property type="entry name" value="EF_HAND_2"/>
    <property type="match status" value="1"/>
</dbReference>
<protein>
    <recommendedName>
        <fullName evidence="3">DNA-directed RNA polymerase</fullName>
        <ecNumber evidence="3">2.7.7.6</ecNumber>
    </recommendedName>
</protein>
<dbReference type="PANTHER" id="PTHR16166">
    <property type="entry name" value="VACUOLAR PROTEIN SORTING-ASSOCIATED PROTEIN VPS13"/>
    <property type="match status" value="1"/>
</dbReference>
<evidence type="ECO:0000256" key="4">
    <source>
        <dbReference type="ARBA" id="ARBA00022478"/>
    </source>
</evidence>
<comment type="similarity">
    <text evidence="2">Belongs to the RNA polymerase subunit omega family.</text>
</comment>
<dbReference type="InterPro" id="IPR036161">
    <property type="entry name" value="RPB6/omega-like_sf"/>
</dbReference>
<feature type="compositionally biased region" description="Polar residues" evidence="10">
    <location>
        <begin position="510"/>
        <end position="522"/>
    </location>
</feature>
<evidence type="ECO:0000256" key="6">
    <source>
        <dbReference type="ARBA" id="ARBA00022695"/>
    </source>
</evidence>
<evidence type="ECO:0000313" key="12">
    <source>
        <dbReference type="EMBL" id="CAJ1404540.1"/>
    </source>
</evidence>
<keyword evidence="4" id="KW-0240">DNA-directed RNA polymerase</keyword>
<dbReference type="GO" id="GO:0003899">
    <property type="term" value="F:DNA-directed RNA polymerase activity"/>
    <property type="evidence" value="ECO:0007669"/>
    <property type="project" value="UniProtKB-EC"/>
</dbReference>
<dbReference type="EMBL" id="CAUJNA010003548">
    <property type="protein sequence ID" value="CAJ1404540.1"/>
    <property type="molecule type" value="Genomic_DNA"/>
</dbReference>
<dbReference type="Proteomes" id="UP001178507">
    <property type="component" value="Unassembled WGS sequence"/>
</dbReference>
<comment type="catalytic activity">
    <reaction evidence="9">
        <text>RNA(n) + a ribonucleoside 5'-triphosphate = RNA(n+1) + diphosphate</text>
        <dbReference type="Rhea" id="RHEA:21248"/>
        <dbReference type="Rhea" id="RHEA-COMP:14527"/>
        <dbReference type="Rhea" id="RHEA-COMP:17342"/>
        <dbReference type="ChEBI" id="CHEBI:33019"/>
        <dbReference type="ChEBI" id="CHEBI:61557"/>
        <dbReference type="ChEBI" id="CHEBI:140395"/>
        <dbReference type="EC" id="2.7.7.6"/>
    </reaction>
</comment>
<dbReference type="GO" id="GO:0000428">
    <property type="term" value="C:DNA-directed RNA polymerase complex"/>
    <property type="evidence" value="ECO:0007669"/>
    <property type="project" value="UniProtKB-KW"/>
</dbReference>
<keyword evidence="6" id="KW-0548">Nucleotidyltransferase</keyword>
<evidence type="ECO:0000256" key="5">
    <source>
        <dbReference type="ARBA" id="ARBA00022679"/>
    </source>
</evidence>
<evidence type="ECO:0000256" key="8">
    <source>
        <dbReference type="ARBA" id="ARBA00023163"/>
    </source>
</evidence>
<dbReference type="EC" id="2.7.7.6" evidence="3"/>
<name>A0AA36N9X7_9DINO</name>
<dbReference type="InterPro" id="IPR003716">
    <property type="entry name" value="DNA-dir_RNA_pol_omega"/>
</dbReference>
<dbReference type="InterPro" id="IPR009543">
    <property type="entry name" value="VPS13_VAB"/>
</dbReference>
<evidence type="ECO:0000259" key="11">
    <source>
        <dbReference type="PROSITE" id="PS50222"/>
    </source>
</evidence>
<dbReference type="GO" id="GO:0006623">
    <property type="term" value="P:protein targeting to vacuole"/>
    <property type="evidence" value="ECO:0007669"/>
    <property type="project" value="TreeGrafter"/>
</dbReference>
<dbReference type="SUPFAM" id="SSF47473">
    <property type="entry name" value="EF-hand"/>
    <property type="match status" value="1"/>
</dbReference>
<evidence type="ECO:0000256" key="7">
    <source>
        <dbReference type="ARBA" id="ARBA00022837"/>
    </source>
</evidence>
<dbReference type="Gene3D" id="1.10.238.10">
    <property type="entry name" value="EF-hand"/>
    <property type="match status" value="1"/>
</dbReference>
<dbReference type="InterPro" id="IPR011992">
    <property type="entry name" value="EF-hand-dom_pair"/>
</dbReference>
<dbReference type="HAMAP" id="MF_00366">
    <property type="entry name" value="RNApol_bact_RpoZ"/>
    <property type="match status" value="1"/>
</dbReference>
<organism evidence="12 13">
    <name type="scientific">Effrenium voratum</name>
    <dbReference type="NCBI Taxonomy" id="2562239"/>
    <lineage>
        <taxon>Eukaryota</taxon>
        <taxon>Sar</taxon>
        <taxon>Alveolata</taxon>
        <taxon>Dinophyceae</taxon>
        <taxon>Suessiales</taxon>
        <taxon>Symbiodiniaceae</taxon>
        <taxon>Effrenium</taxon>
    </lineage>
</organism>
<dbReference type="InterPro" id="IPR006110">
    <property type="entry name" value="Pol_omega/Rpo6/RPB6"/>
</dbReference>
<dbReference type="Gene3D" id="3.90.940.10">
    <property type="match status" value="1"/>
</dbReference>
<proteinExistence type="inferred from homology"/>
<dbReference type="InterPro" id="IPR018247">
    <property type="entry name" value="EF_Hand_1_Ca_BS"/>
</dbReference>
<dbReference type="GO" id="GO:0005509">
    <property type="term" value="F:calcium ion binding"/>
    <property type="evidence" value="ECO:0007669"/>
    <property type="project" value="InterPro"/>
</dbReference>
<dbReference type="GO" id="GO:0006351">
    <property type="term" value="P:DNA-templated transcription"/>
    <property type="evidence" value="ECO:0007669"/>
    <property type="project" value="InterPro"/>
</dbReference>
<dbReference type="GO" id="GO:0045053">
    <property type="term" value="P:protein retention in Golgi apparatus"/>
    <property type="evidence" value="ECO:0007669"/>
    <property type="project" value="TreeGrafter"/>
</dbReference>
<dbReference type="PANTHER" id="PTHR16166:SF93">
    <property type="entry name" value="INTERMEMBRANE LIPID TRANSFER PROTEIN VPS13"/>
    <property type="match status" value="1"/>
</dbReference>
<keyword evidence="13" id="KW-1185">Reference proteome</keyword>
<dbReference type="NCBIfam" id="TIGR00690">
    <property type="entry name" value="rpoZ"/>
    <property type="match status" value="1"/>
</dbReference>
<dbReference type="InterPro" id="IPR026847">
    <property type="entry name" value="VPS13"/>
</dbReference>
<dbReference type="SUPFAM" id="SSF63562">
    <property type="entry name" value="RPB6/omega subunit-like"/>
    <property type="match status" value="1"/>
</dbReference>
<comment type="caution">
    <text evidence="12">The sequence shown here is derived from an EMBL/GenBank/DDBJ whole genome shotgun (WGS) entry which is preliminary data.</text>
</comment>
<keyword evidence="8" id="KW-0804">Transcription</keyword>
<gene>
    <name evidence="12" type="ORF">EVOR1521_LOCUS26963</name>
</gene>
<feature type="region of interest" description="Disordered" evidence="10">
    <location>
        <begin position="498"/>
        <end position="528"/>
    </location>
</feature>
<reference evidence="12" key="1">
    <citation type="submission" date="2023-08" db="EMBL/GenBank/DDBJ databases">
        <authorList>
            <person name="Chen Y."/>
            <person name="Shah S."/>
            <person name="Dougan E. K."/>
            <person name="Thang M."/>
            <person name="Chan C."/>
        </authorList>
    </citation>
    <scope>NUCLEOTIDE SEQUENCE</scope>
</reference>
<dbReference type="SMART" id="SM01409">
    <property type="entry name" value="RNA_pol_Rpb6"/>
    <property type="match status" value="1"/>
</dbReference>
<dbReference type="GO" id="GO:0003677">
    <property type="term" value="F:DNA binding"/>
    <property type="evidence" value="ECO:0007669"/>
    <property type="project" value="InterPro"/>
</dbReference>
<evidence type="ECO:0000313" key="13">
    <source>
        <dbReference type="Proteomes" id="UP001178507"/>
    </source>
</evidence>
<evidence type="ECO:0000256" key="1">
    <source>
        <dbReference type="ARBA" id="ARBA00006545"/>
    </source>
</evidence>
<keyword evidence="7" id="KW-0106">Calcium</keyword>
<evidence type="ECO:0000256" key="2">
    <source>
        <dbReference type="ARBA" id="ARBA00006711"/>
    </source>
</evidence>
<sequence>MYVLVAALLAAFWKLLGKLCWPLLRAWISKGPSLGFLSLVSLSETHLRAKGLDAITKALSNSLPFTAAQVEVGDLALSLGFIVGVRLRARNVTVVLQRKTSHWPEEELRSAASSLSASAAKSSLGLVAKAQNPKPPMGIFARVAEMFIAGTHVSVDDLRIVFQDSSGEEELSIGLNFHLQTQRSWKIEFRGTHVSADAELSLRAGGEELLAPTRATVRAELPKVLRTLLVPKPMPKKTALADVSVGGIHLLVRPKSVLALMKISDTMTRFSEWAKEVTESEEKERMPLTAVELQHYLDAVRAKQRDLAEWEQRMSAKEILNARYAAENWPIPQHLNLEEWLDQLKDEQRPLRSLKAEVTLEFLHVEALQNGETPGMGCSAQLKDLKLSGAMLDTDLIAHSRSEACLLASCEADSRMPKMKATLKLQSFALECEPANTQAASVLRPCRWDLSFAKYPASSGEELQLKLAAQGEPGLVATVSSRALWRLQQAAAQLREATEAAKDPIPKGASSASVTRRSSPTQRHTDTHLEKVRSLFQRLDVDHSGTLEPEEVKDLLESMYGQFMTPKELDIATEHLMHHLAGNTGHLSFEDLQGFFQRERGDTAEQDQVCLKLHELTTPLPEMLQVEKLWEELLDSTKTSKSYNSSSISASTLQLYWVRTLENYQEAKRLWQERLEPRVEERLKRWRLRGSMPLVDFWSDPAISSRALPIGAKEQDLTVYLEICMDGFTVRLSDTQHASSVPRAKLELSDVSLQGGLFRAHNSGFEAMEGLRARLQLRAEYWNQSLRVAEPFLEPWNLHLEASPSLLSVRAEEHLVLNITPPLMQALTVALNSLASAKETQDKAFDQLAQTGAPVAVWVFNSTLCDVRVAVRNPAGARSAPVEISRWDFREPVALYLAADSDAPLSVGTSSRWVLEMQLRGGDMDNAKTGQGWWVREELPFSTTGRRVIPVGHRHLCVSFSVDVRSLAPIVALSGVGLLQNMTSRPLSVSLGELDGEAQQVEVPPYQTWKAGIGGGYEVSMPLDKRGQFKMKLPLDSEPLDEREKLLDRFAGYRFVLLAHEGKLRKGELRDRAVVCVPMLSVLNALPCEFECSVRNVRKTKRRRRHNQFLMAGDPSEQGQRPHEAETEEVQVEEAHPAHTQPLCPGERLGFNEVDPDLAVEVAVRFAGFEYSALVPAKSLKSRAAVHRARAARASATSRFDLSEHGLCLQSEDPSAPLLEVDLEWEMHGAVFFVYSRYWIADKTGWGLDLWSEGSDHMKISEQAQAVPVPATGAWQPQTSEDNQTPHLALMHLHSEQIDLRLLEGGCKNLAGWYWRPGSGEQLTAWWGSKEADEPEADTPEVTGWSGPLSVGILGSTGVAALPAAGLLSSMSSPTAEVGVAVTGVPAPFERTKLVTVVPRYLVRNQLPHALEIWPSRGSSKQAPHAFAHLIGTWRAEDLEFSLVAAEDALQYQRTTAEGDVVGTLTRQGPCLVGEVTQGGSASGEVRLRVLQDTLHHSTRDAPECDWENEVSTHSKDASVARNPALAPGATMSIGAIPQPDSWALSSLKDSALVPLVSFRLREDETRWSNQVPLSAVGDTICALSHLDGGPPLLVRASVQLEGATLFLVLSEGQWPFEIENRSFRHTVVLYQEGTDPSVHEEWVMRPCEVRRFVFPDPEQPKTLVGRILGAGETQAAWYQLDNISAGGAQHSLWVPGTSSPALDTTLLLRGVSRRLVLCDRESTNSEADWGHDDVTGHQDQAAVLNRMAFDFFLSGLHVCLADTLHKVAEELLGLTVDYIQVEKPANERILKLTVHHMQLDDFGDEASFLFGPMDSGLNSRTSAVADAEDFSSVPLLSLMLEGPGDRSTHIFDAAHRAITLKNFILALRPLEARVDVPRVLYIASRLKEWTASLEQPGNADAIGLLDRVLMTGFRTPTGGELTCSLGLLQAQAVWLNLEVKLTKRRGDVKEDQEDGGSEMALQLRKQFSRFGALQPIIEFFARLGASFADVAPRFRFSPLLISDASAALPVLQSAVTRHYIQQLLQQSARLLGSLQLLGDPANLMDEIGSGVMSFFSKTKQEVLGQRAGLGSGVTDLTESIVGGALQSFAKMSGSLKDTVGSSLGQPIGSDRKAASVREGLDLGYASIAVGLAEGISSVIKEPFKQANEDGLIGLASGTALGAASAVVRPLEGLLGAVEKLAQDCIDKVENRFELVLLAAHRARMISSGSPLTIDRDNDKNPVVALREIAEQTVSPEDMKEDLIHSLQKFVEVDEPETEAVPVVPSANQHQVTQVNNVDDGAVEFDRMSEEDLLRGLEGLVPPERTDDV</sequence>
<dbReference type="InterPro" id="IPR002048">
    <property type="entry name" value="EF_hand_dom"/>
</dbReference>
<feature type="domain" description="EF-hand" evidence="11">
    <location>
        <begin position="527"/>
        <end position="562"/>
    </location>
</feature>
<dbReference type="PROSITE" id="PS00018">
    <property type="entry name" value="EF_HAND_1"/>
    <property type="match status" value="1"/>
</dbReference>
<evidence type="ECO:0000256" key="9">
    <source>
        <dbReference type="ARBA" id="ARBA00048552"/>
    </source>
</evidence>
<dbReference type="Pfam" id="PF01192">
    <property type="entry name" value="RNA_pol_Rpb6"/>
    <property type="match status" value="1"/>
</dbReference>
<comment type="similarity">
    <text evidence="1">Belongs to the VPS13 family.</text>
</comment>